<dbReference type="InterPro" id="IPR002347">
    <property type="entry name" value="SDR_fam"/>
</dbReference>
<evidence type="ECO:0000256" key="2">
    <source>
        <dbReference type="ARBA" id="ARBA00023002"/>
    </source>
</evidence>
<dbReference type="PANTHER" id="PTHR43180:SF11">
    <property type="entry name" value="NAD(P)-BINDING PROTEIN"/>
    <property type="match status" value="1"/>
</dbReference>
<dbReference type="SUPFAM" id="SSF51735">
    <property type="entry name" value="NAD(P)-binding Rossmann-fold domains"/>
    <property type="match status" value="1"/>
</dbReference>
<dbReference type="PRINTS" id="PR00081">
    <property type="entry name" value="GDHRDH"/>
</dbReference>
<dbReference type="Gene3D" id="3.40.50.720">
    <property type="entry name" value="NAD(P)-binding Rossmann-like Domain"/>
    <property type="match status" value="1"/>
</dbReference>
<dbReference type="OrthoDB" id="37659at2759"/>
<keyword evidence="4" id="KW-1185">Reference proteome</keyword>
<evidence type="ECO:0000313" key="4">
    <source>
        <dbReference type="Proteomes" id="UP000452235"/>
    </source>
</evidence>
<comment type="similarity">
    <text evidence="1">Belongs to the short-chain dehydrogenases/reductases (SDR) family.</text>
</comment>
<protein>
    <submittedName>
        <fullName evidence="3">Short-chain dehydrogenase</fullName>
    </submittedName>
</protein>
<reference evidence="3 4" key="1">
    <citation type="submission" date="2020-01" db="EMBL/GenBank/DDBJ databases">
        <title>Aspergillus terreus IFO 6365 whole genome shotgun sequence.</title>
        <authorList>
            <person name="Kanamasa S."/>
            <person name="Takahashi H."/>
        </authorList>
    </citation>
    <scope>NUCLEOTIDE SEQUENCE [LARGE SCALE GENOMIC DNA]</scope>
    <source>
        <strain evidence="3 4">IFO 6365</strain>
    </source>
</reference>
<dbReference type="PANTHER" id="PTHR43180">
    <property type="entry name" value="3-OXOACYL-(ACYL-CARRIER-PROTEIN) REDUCTASE (AFU_ORTHOLOGUE AFUA_6G11210)"/>
    <property type="match status" value="1"/>
</dbReference>
<comment type="caution">
    <text evidence="3">The sequence shown here is derived from an EMBL/GenBank/DDBJ whole genome shotgun (WGS) entry which is preliminary data.</text>
</comment>
<proteinExistence type="inferred from homology"/>
<dbReference type="Pfam" id="PF00106">
    <property type="entry name" value="adh_short"/>
    <property type="match status" value="1"/>
</dbReference>
<sequence length="290" mass="31007">MKLQINPNTLLNIKDQVVLITGSSSGIGKATATLCLQHGAEVIAGDLHPPKDSLPTTGELFFLHTNVTDWTSLRALFIQGHARFGRIDHVFANAGIGPRGNFLEETFDEEGLLAPPVLSTIEINLLSVISTVRPGVHYLSKEPPSATGQRSIVLSASASSMQNFCAADYTTSKHGVLGILRGLTDDLVVASCGVRLNAVAPSWTATGLVPREVIEGLGAKVQESEAVARGVLSLFCGTERHGELVYIWDSRYFEINKVEGGLLDAALKVLPLPVSEDEIMRRLKKAVGGS</sequence>
<organism evidence="3 4">
    <name type="scientific">Aspergillus terreus</name>
    <dbReference type="NCBI Taxonomy" id="33178"/>
    <lineage>
        <taxon>Eukaryota</taxon>
        <taxon>Fungi</taxon>
        <taxon>Dikarya</taxon>
        <taxon>Ascomycota</taxon>
        <taxon>Pezizomycotina</taxon>
        <taxon>Eurotiomycetes</taxon>
        <taxon>Eurotiomycetidae</taxon>
        <taxon>Eurotiales</taxon>
        <taxon>Aspergillaceae</taxon>
        <taxon>Aspergillus</taxon>
        <taxon>Aspergillus subgen. Circumdati</taxon>
    </lineage>
</organism>
<dbReference type="EMBL" id="BLJY01000006">
    <property type="protein sequence ID" value="GFF17233.1"/>
    <property type="molecule type" value="Genomic_DNA"/>
</dbReference>
<gene>
    <name evidence="3" type="ORF">ATEIFO6365_0006058100</name>
</gene>
<dbReference type="InterPro" id="IPR036291">
    <property type="entry name" value="NAD(P)-bd_dom_sf"/>
</dbReference>
<dbReference type="Proteomes" id="UP000452235">
    <property type="component" value="Unassembled WGS sequence"/>
</dbReference>
<evidence type="ECO:0000313" key="3">
    <source>
        <dbReference type="EMBL" id="GFF17233.1"/>
    </source>
</evidence>
<name>A0A5M3Z1B4_ASPTE</name>
<dbReference type="AlphaFoldDB" id="A0A5M3Z1B4"/>
<keyword evidence="2" id="KW-0560">Oxidoreductase</keyword>
<dbReference type="VEuPathDB" id="FungiDB:ATEG_03349"/>
<accession>A0A5M3Z1B4</accession>
<evidence type="ECO:0000256" key="1">
    <source>
        <dbReference type="ARBA" id="ARBA00006484"/>
    </source>
</evidence>
<dbReference type="GO" id="GO:0016491">
    <property type="term" value="F:oxidoreductase activity"/>
    <property type="evidence" value="ECO:0007669"/>
    <property type="project" value="UniProtKB-KW"/>
</dbReference>